<dbReference type="SUPFAM" id="SSF49503">
    <property type="entry name" value="Cupredoxins"/>
    <property type="match status" value="2"/>
</dbReference>
<protein>
    <submittedName>
        <fullName evidence="4">Spore coat protein A</fullName>
    </submittedName>
</protein>
<evidence type="ECO:0000259" key="2">
    <source>
        <dbReference type="Pfam" id="PF07731"/>
    </source>
</evidence>
<name>A0ABQ2FDB8_9MICO</name>
<keyword evidence="4" id="KW-0946">Virion</keyword>
<dbReference type="Pfam" id="PF07732">
    <property type="entry name" value="Cu-oxidase_3"/>
    <property type="match status" value="1"/>
</dbReference>
<keyword evidence="4" id="KW-0167">Capsid protein</keyword>
<dbReference type="Proteomes" id="UP000662111">
    <property type="component" value="Unassembled WGS sequence"/>
</dbReference>
<comment type="similarity">
    <text evidence="1">Belongs to the multicopper oxidase family.</text>
</comment>
<feature type="domain" description="Plastocyanin-like" evidence="2">
    <location>
        <begin position="399"/>
        <end position="518"/>
    </location>
</feature>
<feature type="domain" description="Plastocyanin-like" evidence="3">
    <location>
        <begin position="84"/>
        <end position="209"/>
    </location>
</feature>
<evidence type="ECO:0000256" key="1">
    <source>
        <dbReference type="ARBA" id="ARBA00010609"/>
    </source>
</evidence>
<dbReference type="PANTHER" id="PTHR48267:SF1">
    <property type="entry name" value="BILIRUBIN OXIDASE"/>
    <property type="match status" value="1"/>
</dbReference>
<proteinExistence type="inferred from homology"/>
<evidence type="ECO:0000313" key="4">
    <source>
        <dbReference type="EMBL" id="GGK83434.1"/>
    </source>
</evidence>
<dbReference type="InterPro" id="IPR008972">
    <property type="entry name" value="Cupredoxin"/>
</dbReference>
<dbReference type="Gene3D" id="2.60.40.420">
    <property type="entry name" value="Cupredoxins - blue copper proteins"/>
    <property type="match status" value="3"/>
</dbReference>
<dbReference type="InterPro" id="IPR011706">
    <property type="entry name" value="Cu-oxidase_C"/>
</dbReference>
<gene>
    <name evidence="4" type="primary">cotA</name>
    <name evidence="4" type="ORF">GCM10011509_34840</name>
</gene>
<accession>A0ABQ2FDB8</accession>
<reference evidence="5" key="1">
    <citation type="journal article" date="2019" name="Int. J. Syst. Evol. Microbiol.">
        <title>The Global Catalogue of Microorganisms (GCM) 10K type strain sequencing project: providing services to taxonomists for standard genome sequencing and annotation.</title>
        <authorList>
            <consortium name="The Broad Institute Genomics Platform"/>
            <consortium name="The Broad Institute Genome Sequencing Center for Infectious Disease"/>
            <person name="Wu L."/>
            <person name="Ma J."/>
        </authorList>
    </citation>
    <scope>NUCLEOTIDE SEQUENCE [LARGE SCALE GENOMIC DNA]</scope>
    <source>
        <strain evidence="5">CGMCC 1.5362</strain>
    </source>
</reference>
<dbReference type="PANTHER" id="PTHR48267">
    <property type="entry name" value="CUPREDOXIN SUPERFAMILY PROTEIN"/>
    <property type="match status" value="1"/>
</dbReference>
<sequence>MDMTRRSVLTAAGLSALGVMSYTGLTRPLGNEVLTKSASGLSDRNFPRAFRAALRPLPTLAPYEVSWDEGVRVERYAVSARVGTAQILPNLPTPVIGYNGMVPGPTISVERGTRVHLRVRNKLYGVQHPEGLEHSHESGLVLSTHLHGHASLPEFDGYADDRTIPGFCKDYVYENDQPARTIWYHDHATHLTTRNVYSGLAAQYHIRDEVERALLPQGEYDVPLTLSDIMFEADGRARFDDKDHSGLWGDVILVNGQPWPVMNVKRRVYRFRLLNGSISRSYRPYLSTGDAVHMVGTDGGLMPTTQAVTTWRHAPAERYEFLVDFSRYAPGTQVRLMNSSNPKNVDFDHTNKIMAFQVTDDPVDTYDPTWRTIPTTLTGSDVMSLTPSQSVKTRYLQLKKSDVTNVWNINGTTWQDVIASGYTKVLADPALHAVEMWDLHTSSGGWFHPLHVHLVDFQIVSRNGRPPFAYERGPKDVAYVGPDEKVRVLMRFDRAGRYMVHCHNLPHEDHDMMGQFRVGLAAGAPDPHDPISAAKPWLDTYPEEL</sequence>
<dbReference type="EMBL" id="BMLB01000008">
    <property type="protein sequence ID" value="GGK83434.1"/>
    <property type="molecule type" value="Genomic_DNA"/>
</dbReference>
<evidence type="ECO:0000259" key="3">
    <source>
        <dbReference type="Pfam" id="PF07732"/>
    </source>
</evidence>
<dbReference type="InterPro" id="IPR011707">
    <property type="entry name" value="Cu-oxidase-like_N"/>
</dbReference>
<comment type="caution">
    <text evidence="4">The sequence shown here is derived from an EMBL/GenBank/DDBJ whole genome shotgun (WGS) entry which is preliminary data.</text>
</comment>
<dbReference type="InterPro" id="IPR045087">
    <property type="entry name" value="Cu-oxidase_fam"/>
</dbReference>
<organism evidence="4 5">
    <name type="scientific">Ornithinimicrobium pekingense</name>
    <dbReference type="NCBI Taxonomy" id="384677"/>
    <lineage>
        <taxon>Bacteria</taxon>
        <taxon>Bacillati</taxon>
        <taxon>Actinomycetota</taxon>
        <taxon>Actinomycetes</taxon>
        <taxon>Micrococcales</taxon>
        <taxon>Ornithinimicrobiaceae</taxon>
        <taxon>Ornithinimicrobium</taxon>
    </lineage>
</organism>
<dbReference type="Pfam" id="PF07731">
    <property type="entry name" value="Cu-oxidase_2"/>
    <property type="match status" value="1"/>
</dbReference>
<keyword evidence="5" id="KW-1185">Reference proteome</keyword>
<evidence type="ECO:0000313" key="5">
    <source>
        <dbReference type="Proteomes" id="UP000662111"/>
    </source>
</evidence>